<dbReference type="SUPFAM" id="SSF111038">
    <property type="entry name" value="YjbQ-like"/>
    <property type="match status" value="1"/>
</dbReference>
<dbReference type="Gene3D" id="2.60.120.460">
    <property type="entry name" value="YjbQ-like"/>
    <property type="match status" value="1"/>
</dbReference>
<dbReference type="InterPro" id="IPR017946">
    <property type="entry name" value="PLC-like_Pdiesterase_TIM-brl"/>
</dbReference>
<proteinExistence type="predicted"/>
<dbReference type="STRING" id="4540.A0A3L6S3F8"/>
<dbReference type="InterPro" id="IPR001602">
    <property type="entry name" value="UPF0047_YjbQ-like"/>
</dbReference>
<sequence>MHPAALAPAPAVSSSASVRPRRCAAPVIISSASGRPRRGACGAVRCEVASSSAPSAAGPQAAKWAQRTVVLPPQRRGCHLITPKIVNEIRDDLAEFKCGMAHLFLQHTSASLTINGNYDSDVQADTETFLSRIVPEGPSAPWRHTMEGPDDMPAHIKSSMFGCSLTIPITNGRLNMGTWQKKMGGSNKDDGCSAVIQAITMMLVYGYGKLFQFSSVRCHCFNVCALCFSLLMCNSSVCTSNISQSYFLMQGALPNQMGVRYSRMFLILLLLHGANSALKNPVQKWQTLSGAPPLVIARGGYSGLFPDSSQSAYQFALVNSLPEAVLFCDLQLSSGNVGFCKTGLALDNTTLIAEVFPKNAKTYKVNGEDLHGWFSVDFTSNQLMDNVTSCHTDRPVVIQNVLSRPSVFDGTMGMSLVDDVVGLHPAQLWINVQYGQFFLDHKLNIEEYISSKAKEFGVNYVSSPEVGFLKSLGGKLRKSNVKLVLRFFDEKFIEPSTKQTYGAILKDLKSVKTFASGILVPKNYIWPVNKDQYLQPATTLVKDAHALGLEVYAFKFANDFISSYNYSYDPSAEYLQFIDNSDFSVDGVLTDFQSTASAAIACLAHTKDNPLPPPRNDTRPLIITHNGASGIFPGASDLAYRQAVEDGTDIIDCSVQMSKDAVPFCMDSPDLTKSTTAQTMFTTKVSSVNEIQNGSGIFSFDLSWSEIQTLKPELVGPFNQEGLKRNPAAKNSGKLMTLADFLAFSKRSNVSGILVDIRNAPDLATRGIGIVDAVSSALVNASYDKETRQQVLTVSDDSAVLVAFSKFRGFKRVLQIGHVISDASKQSVEEVAKFADAVSISRGSVVEAQGSFLVRFTDVIDKMHSANLSVYVGVLRDEFMNLAFDFCANPMAEIVLYSSLMADGIVTEFPATAAEYFRSPCSDFSKNLTYTVMPPRPGSLLNLTDPHALPPAQGPASVLEPADVMDLLLPPVTVSGHGAASSSNDFSTKSGATAAGASSGLCLFVAGLAALLAVSSR</sequence>
<dbReference type="Gene3D" id="3.20.20.190">
    <property type="entry name" value="Phosphatidylinositol (PI) phosphodiesterase"/>
    <property type="match status" value="2"/>
</dbReference>
<evidence type="ECO:0000259" key="8">
    <source>
        <dbReference type="PROSITE" id="PS51704"/>
    </source>
</evidence>
<accession>A0A3L6S3F8</accession>
<dbReference type="Proteomes" id="UP000275267">
    <property type="component" value="Unassembled WGS sequence"/>
</dbReference>
<dbReference type="EC" id="3.1.4.46" evidence="1"/>
<dbReference type="InterPro" id="IPR030395">
    <property type="entry name" value="GP_PDE_dom"/>
</dbReference>
<keyword evidence="7" id="KW-1133">Transmembrane helix</keyword>
<dbReference type="FunFam" id="3.20.20.190:FF:000013">
    <property type="entry name" value="Glycerophosphodiester phosphodiesterase GDPDL3"/>
    <property type="match status" value="1"/>
</dbReference>
<dbReference type="NCBIfam" id="TIGR00149">
    <property type="entry name" value="TIGR00149_YjbQ"/>
    <property type="match status" value="1"/>
</dbReference>
<name>A0A3L6S3F8_PANMI</name>
<keyword evidence="4" id="KW-0378">Hydrolase</keyword>
<keyword evidence="2" id="KW-0732">Signal</keyword>
<evidence type="ECO:0000256" key="6">
    <source>
        <dbReference type="ARBA" id="ARBA00047512"/>
    </source>
</evidence>
<reference evidence="10" key="1">
    <citation type="journal article" date="2019" name="Nat. Commun.">
        <title>The genome of broomcorn millet.</title>
        <authorList>
            <person name="Zou C."/>
            <person name="Miki D."/>
            <person name="Li D."/>
            <person name="Tang Q."/>
            <person name="Xiao L."/>
            <person name="Rajput S."/>
            <person name="Deng P."/>
            <person name="Jia W."/>
            <person name="Huang R."/>
            <person name="Zhang M."/>
            <person name="Sun Y."/>
            <person name="Hu J."/>
            <person name="Fu X."/>
            <person name="Schnable P.S."/>
            <person name="Li F."/>
            <person name="Zhang H."/>
            <person name="Feng B."/>
            <person name="Zhu X."/>
            <person name="Liu R."/>
            <person name="Schnable J.C."/>
            <person name="Zhu J.-K."/>
            <person name="Zhang H."/>
        </authorList>
    </citation>
    <scope>NUCLEOTIDE SEQUENCE [LARGE SCALE GENOMIC DNA]</scope>
</reference>
<dbReference type="CDD" id="cd08603">
    <property type="entry name" value="GDPD_SHV3_repeat_1"/>
    <property type="match status" value="1"/>
</dbReference>
<dbReference type="OrthoDB" id="1058301at2759"/>
<dbReference type="GO" id="GO:0006629">
    <property type="term" value="P:lipid metabolic process"/>
    <property type="evidence" value="ECO:0007669"/>
    <property type="project" value="InterPro"/>
</dbReference>
<dbReference type="PANTHER" id="PTHR43620">
    <property type="entry name" value="GLYCEROPHOSPHORYL DIESTER PHOSPHODIESTERASE"/>
    <property type="match status" value="1"/>
</dbReference>
<organism evidence="9 10">
    <name type="scientific">Panicum miliaceum</name>
    <name type="common">Proso millet</name>
    <name type="synonym">Broomcorn millet</name>
    <dbReference type="NCBI Taxonomy" id="4540"/>
    <lineage>
        <taxon>Eukaryota</taxon>
        <taxon>Viridiplantae</taxon>
        <taxon>Streptophyta</taxon>
        <taxon>Embryophyta</taxon>
        <taxon>Tracheophyta</taxon>
        <taxon>Spermatophyta</taxon>
        <taxon>Magnoliopsida</taxon>
        <taxon>Liliopsida</taxon>
        <taxon>Poales</taxon>
        <taxon>Poaceae</taxon>
        <taxon>PACMAD clade</taxon>
        <taxon>Panicoideae</taxon>
        <taxon>Panicodae</taxon>
        <taxon>Paniceae</taxon>
        <taxon>Panicinae</taxon>
        <taxon>Panicum</taxon>
        <taxon>Panicum sect. Panicum</taxon>
    </lineage>
</organism>
<feature type="domain" description="GP-PDE" evidence="8">
    <location>
        <begin position="620"/>
        <end position="917"/>
    </location>
</feature>
<dbReference type="FunFam" id="3.20.20.190:FF:000011">
    <property type="entry name" value="Glycerophosphodiester phosphodiesterase GDPDL3"/>
    <property type="match status" value="1"/>
</dbReference>
<evidence type="ECO:0000256" key="2">
    <source>
        <dbReference type="ARBA" id="ARBA00022729"/>
    </source>
</evidence>
<dbReference type="PANTHER" id="PTHR43620:SF25">
    <property type="entry name" value="GLYCEROPHOSPHODIESTER PHOSPHODIESTERASE"/>
    <property type="match status" value="1"/>
</dbReference>
<dbReference type="InterPro" id="IPR035917">
    <property type="entry name" value="YjbQ-like_sf"/>
</dbReference>
<comment type="caution">
    <text evidence="9">The sequence shown here is derived from an EMBL/GenBank/DDBJ whole genome shotgun (WGS) entry which is preliminary data.</text>
</comment>
<evidence type="ECO:0000256" key="5">
    <source>
        <dbReference type="ARBA" id="ARBA00023180"/>
    </source>
</evidence>
<keyword evidence="5" id="KW-0325">Glycoprotein</keyword>
<feature type="transmembrane region" description="Helical" evidence="7">
    <location>
        <begin position="992"/>
        <end position="1014"/>
    </location>
</feature>
<gene>
    <name evidence="9" type="ORF">C2845_PM09G19340</name>
</gene>
<keyword evidence="3" id="KW-0319">Glycerol metabolism</keyword>
<dbReference type="Pfam" id="PF01894">
    <property type="entry name" value="YjbQ"/>
    <property type="match status" value="1"/>
</dbReference>
<dbReference type="GO" id="GO:0008889">
    <property type="term" value="F:glycerophosphodiester phosphodiesterase activity"/>
    <property type="evidence" value="ECO:0007669"/>
    <property type="project" value="UniProtKB-EC"/>
</dbReference>
<dbReference type="Pfam" id="PF03009">
    <property type="entry name" value="GDPD"/>
    <property type="match status" value="1"/>
</dbReference>
<comment type="catalytic activity">
    <reaction evidence="6">
        <text>a sn-glycero-3-phosphodiester + H2O = an alcohol + sn-glycerol 3-phosphate + H(+)</text>
        <dbReference type="Rhea" id="RHEA:12969"/>
        <dbReference type="ChEBI" id="CHEBI:15377"/>
        <dbReference type="ChEBI" id="CHEBI:15378"/>
        <dbReference type="ChEBI" id="CHEBI:30879"/>
        <dbReference type="ChEBI" id="CHEBI:57597"/>
        <dbReference type="ChEBI" id="CHEBI:83408"/>
        <dbReference type="EC" id="3.1.4.46"/>
    </reaction>
</comment>
<dbReference type="AlphaFoldDB" id="A0A3L6S3F8"/>
<keyword evidence="10" id="KW-1185">Reference proteome</keyword>
<feature type="domain" description="GP-PDE" evidence="8">
    <location>
        <begin position="293"/>
        <end position="600"/>
    </location>
</feature>
<dbReference type="PROSITE" id="PS51704">
    <property type="entry name" value="GP_PDE"/>
    <property type="match status" value="2"/>
</dbReference>
<evidence type="ECO:0000256" key="1">
    <source>
        <dbReference type="ARBA" id="ARBA00012247"/>
    </source>
</evidence>
<evidence type="ECO:0000256" key="4">
    <source>
        <dbReference type="ARBA" id="ARBA00022801"/>
    </source>
</evidence>
<dbReference type="CDD" id="cd08604">
    <property type="entry name" value="GDPD_SHV3_repeat_2"/>
    <property type="match status" value="1"/>
</dbReference>
<evidence type="ECO:0000256" key="7">
    <source>
        <dbReference type="SAM" id="Phobius"/>
    </source>
</evidence>
<dbReference type="SUPFAM" id="SSF51695">
    <property type="entry name" value="PLC-like phosphodiesterases"/>
    <property type="match status" value="2"/>
</dbReference>
<keyword evidence="7" id="KW-0812">Transmembrane</keyword>
<evidence type="ECO:0000256" key="3">
    <source>
        <dbReference type="ARBA" id="ARBA00022798"/>
    </source>
</evidence>
<protein>
    <recommendedName>
        <fullName evidence="1">glycerophosphodiester phosphodiesterase</fullName>
        <ecNumber evidence="1">3.1.4.46</ecNumber>
    </recommendedName>
</protein>
<evidence type="ECO:0000313" key="10">
    <source>
        <dbReference type="Proteomes" id="UP000275267"/>
    </source>
</evidence>
<dbReference type="EMBL" id="PQIB02000006">
    <property type="protein sequence ID" value="RLN13470.1"/>
    <property type="molecule type" value="Genomic_DNA"/>
</dbReference>
<dbReference type="GO" id="GO:0006071">
    <property type="term" value="P:glycerol metabolic process"/>
    <property type="evidence" value="ECO:0007669"/>
    <property type="project" value="UniProtKB-KW"/>
</dbReference>
<evidence type="ECO:0000313" key="9">
    <source>
        <dbReference type="EMBL" id="RLN13470.1"/>
    </source>
</evidence>
<keyword evidence="7" id="KW-0472">Membrane</keyword>